<protein>
    <recommendedName>
        <fullName evidence="8">DRBM domain-containing protein</fullName>
    </recommendedName>
</protein>
<dbReference type="SMART" id="SM00358">
    <property type="entry name" value="DSRM"/>
    <property type="match status" value="3"/>
</dbReference>
<dbReference type="InterPro" id="IPR007110">
    <property type="entry name" value="Ig-like_dom"/>
</dbReference>
<dbReference type="SUPFAM" id="SSF54768">
    <property type="entry name" value="dsRNA-binding domain-like"/>
    <property type="match status" value="2"/>
</dbReference>
<keyword evidence="1 2" id="KW-0694">RNA-binding</keyword>
<dbReference type="PANTHER" id="PTHR46205:SF4">
    <property type="entry name" value="LD06392P"/>
    <property type="match status" value="1"/>
</dbReference>
<feature type="domain" description="Ig-like" evidence="5">
    <location>
        <begin position="62"/>
        <end position="183"/>
    </location>
</feature>
<keyword evidence="7" id="KW-1185">Reference proteome</keyword>
<evidence type="ECO:0000313" key="6">
    <source>
        <dbReference type="EMBL" id="BES99056.1"/>
    </source>
</evidence>
<evidence type="ECO:0000313" key="7">
    <source>
        <dbReference type="Proteomes" id="UP001307889"/>
    </source>
</evidence>
<feature type="region of interest" description="Disordered" evidence="3">
    <location>
        <begin position="1"/>
        <end position="47"/>
    </location>
</feature>
<evidence type="ECO:0008006" key="8">
    <source>
        <dbReference type="Google" id="ProtNLM"/>
    </source>
</evidence>
<feature type="domain" description="DRBM" evidence="4">
    <location>
        <begin position="132"/>
        <end position="208"/>
    </location>
</feature>
<evidence type="ECO:0000256" key="1">
    <source>
        <dbReference type="ARBA" id="ARBA00022884"/>
    </source>
</evidence>
<feature type="domain" description="DRBM" evidence="4">
    <location>
        <begin position="46"/>
        <end position="117"/>
    </location>
</feature>
<dbReference type="PROSITE" id="PS50835">
    <property type="entry name" value="IG_LIKE"/>
    <property type="match status" value="1"/>
</dbReference>
<dbReference type="InterPro" id="IPR014720">
    <property type="entry name" value="dsRBD_dom"/>
</dbReference>
<accession>A0ABN7B3Q4</accession>
<evidence type="ECO:0000259" key="5">
    <source>
        <dbReference type="PROSITE" id="PS50835"/>
    </source>
</evidence>
<dbReference type="CDD" id="cd00048">
    <property type="entry name" value="DSRM_SF"/>
    <property type="match status" value="1"/>
</dbReference>
<dbReference type="PANTHER" id="PTHR46205">
    <property type="entry name" value="LOQUACIOUS, ISOFORM B"/>
    <property type="match status" value="1"/>
</dbReference>
<dbReference type="Pfam" id="PF00035">
    <property type="entry name" value="dsrm"/>
    <property type="match status" value="2"/>
</dbReference>
<feature type="compositionally biased region" description="Polar residues" evidence="3">
    <location>
        <begin position="34"/>
        <end position="47"/>
    </location>
</feature>
<organism evidence="6 7">
    <name type="scientific">Nesidiocoris tenuis</name>
    <dbReference type="NCBI Taxonomy" id="355587"/>
    <lineage>
        <taxon>Eukaryota</taxon>
        <taxon>Metazoa</taxon>
        <taxon>Ecdysozoa</taxon>
        <taxon>Arthropoda</taxon>
        <taxon>Hexapoda</taxon>
        <taxon>Insecta</taxon>
        <taxon>Pterygota</taxon>
        <taxon>Neoptera</taxon>
        <taxon>Paraneoptera</taxon>
        <taxon>Hemiptera</taxon>
        <taxon>Heteroptera</taxon>
        <taxon>Panheteroptera</taxon>
        <taxon>Cimicomorpha</taxon>
        <taxon>Miridae</taxon>
        <taxon>Dicyphina</taxon>
        <taxon>Nesidiocoris</taxon>
    </lineage>
</organism>
<proteinExistence type="predicted"/>
<dbReference type="Proteomes" id="UP001307889">
    <property type="component" value="Chromosome 10"/>
</dbReference>
<evidence type="ECO:0000259" key="4">
    <source>
        <dbReference type="PROSITE" id="PS50137"/>
    </source>
</evidence>
<name>A0ABN7B3Q4_9HEMI</name>
<evidence type="ECO:0000256" key="2">
    <source>
        <dbReference type="PROSITE-ProRule" id="PRU00266"/>
    </source>
</evidence>
<dbReference type="InterPro" id="IPR051247">
    <property type="entry name" value="RLC_Component"/>
</dbReference>
<reference evidence="6 7" key="1">
    <citation type="submission" date="2023-09" db="EMBL/GenBank/DDBJ databases">
        <title>Nesidiocoris tenuis whole genome shotgun sequence.</title>
        <authorList>
            <person name="Shibata T."/>
            <person name="Shimoda M."/>
            <person name="Kobayashi T."/>
            <person name="Uehara T."/>
        </authorList>
    </citation>
    <scope>NUCLEOTIDE SEQUENCE [LARGE SCALE GENOMIC DNA]</scope>
    <source>
        <strain evidence="6 7">Japan</strain>
    </source>
</reference>
<gene>
    <name evidence="6" type="ORF">NTJ_11872</name>
</gene>
<dbReference type="Gene3D" id="3.30.160.20">
    <property type="match status" value="2"/>
</dbReference>
<dbReference type="EMBL" id="AP028918">
    <property type="protein sequence ID" value="BES99056.1"/>
    <property type="molecule type" value="Genomic_DNA"/>
</dbReference>
<evidence type="ECO:0000256" key="3">
    <source>
        <dbReference type="SAM" id="MobiDB-lite"/>
    </source>
</evidence>
<sequence>MENPPIDGVSNKRKADEDQSEQDECESPKKMKNGDSQQPETPKTKNSAAIFHENCQKYCVEPKIEYIEKVEYDGESKFSSWTCQISLEGSIVGSAWAKHKKEAKEAACYISLAKFEQMTPKKAQTSPTVATSSIVQLNEICQKISRTSVLVSFSPHKPDGCVESSTAGLFKCEVSLPEHEYITGTGVANTKKMAKAIACSEAISKIELLKTKPEKDLSITERSLLSQLALCSSTAKSKNDNSTSLQNVAVADPTSLIYSQLLFLEKDGTFRSLKQRDPFGCVIRLCNLAKQPAVDPIFTLDTHLYFCTLTLASWTASGTASTKKQAKYAASLRLLDKVLLHPNGNCESANGNS</sequence>
<dbReference type="PROSITE" id="PS50137">
    <property type="entry name" value="DS_RBD"/>
    <property type="match status" value="2"/>
</dbReference>